<dbReference type="KEGG" id="slaa:EUU25_05585"/>
<dbReference type="EMBL" id="CP035733">
    <property type="protein sequence ID" value="QGY82164.1"/>
    <property type="molecule type" value="Genomic_DNA"/>
</dbReference>
<evidence type="ECO:0000256" key="3">
    <source>
        <dbReference type="PROSITE-ProRule" id="PRU00339"/>
    </source>
</evidence>
<dbReference type="InterPro" id="IPR011990">
    <property type="entry name" value="TPR-like_helical_dom_sf"/>
</dbReference>
<dbReference type="InterPro" id="IPR051685">
    <property type="entry name" value="Ycf3/AcsC/BcsC/TPR_MFPF"/>
</dbReference>
<evidence type="ECO:0000256" key="5">
    <source>
        <dbReference type="SAM" id="SignalP"/>
    </source>
</evidence>
<dbReference type="PANTHER" id="PTHR44943:SF8">
    <property type="entry name" value="TPR REPEAT-CONTAINING PROTEIN MJ0263"/>
    <property type="match status" value="1"/>
</dbReference>
<feature type="signal peptide" evidence="5">
    <location>
        <begin position="1"/>
        <end position="21"/>
    </location>
</feature>
<dbReference type="SUPFAM" id="SSF48452">
    <property type="entry name" value="TPR-like"/>
    <property type="match status" value="1"/>
</dbReference>
<reference evidence="7" key="1">
    <citation type="submission" date="2019-01" db="EMBL/GenBank/DDBJ databases">
        <title>Sphingorhabdus lacus sp.nov., isolated from an oligotrophic freshwater lake.</title>
        <authorList>
            <person name="Park M."/>
        </authorList>
    </citation>
    <scope>NUCLEOTIDE SEQUENCE [LARGE SCALE GENOMIC DNA]</scope>
    <source>
        <strain evidence="7">IMCC1753</strain>
    </source>
</reference>
<gene>
    <name evidence="6" type="ORF">EUU25_05585</name>
</gene>
<feature type="repeat" description="TPR" evidence="3">
    <location>
        <begin position="69"/>
        <end position="102"/>
    </location>
</feature>
<feature type="chain" id="PRO_5026359106" evidence="5">
    <location>
        <begin position="22"/>
        <end position="176"/>
    </location>
</feature>
<sequence length="176" mass="18576">MMRFSPAAIALSLSFAMISSAGIGGRADDDIDPQSTALLQSGQEAMKAGKVEDAIGWYETALAVDPRNRAAYISMAEAVQKQGLNGKAIRFYKEALEIDPNDQVALGGQAEAMIAKGAIEPARKNIARLKMLCRSDCGAVDKLALAATKASEKPQLQASALEIKPTVGETPKSQPN</sequence>
<protein>
    <submittedName>
        <fullName evidence="6">Tetratricopeptide repeat protein</fullName>
    </submittedName>
</protein>
<evidence type="ECO:0000313" key="7">
    <source>
        <dbReference type="Proteomes" id="UP000428803"/>
    </source>
</evidence>
<proteinExistence type="predicted"/>
<dbReference type="PANTHER" id="PTHR44943">
    <property type="entry name" value="CELLULOSE SYNTHASE OPERON PROTEIN C"/>
    <property type="match status" value="1"/>
</dbReference>
<dbReference type="SMART" id="SM00028">
    <property type="entry name" value="TPR"/>
    <property type="match status" value="2"/>
</dbReference>
<dbReference type="PROSITE" id="PS50005">
    <property type="entry name" value="TPR"/>
    <property type="match status" value="2"/>
</dbReference>
<dbReference type="Pfam" id="PF13432">
    <property type="entry name" value="TPR_16"/>
    <property type="match status" value="1"/>
</dbReference>
<dbReference type="OrthoDB" id="8480982at2"/>
<dbReference type="Gene3D" id="1.25.40.10">
    <property type="entry name" value="Tetratricopeptide repeat domain"/>
    <property type="match status" value="1"/>
</dbReference>
<dbReference type="InterPro" id="IPR019734">
    <property type="entry name" value="TPR_rpt"/>
</dbReference>
<evidence type="ECO:0000313" key="6">
    <source>
        <dbReference type="EMBL" id="QGY82164.1"/>
    </source>
</evidence>
<keyword evidence="7" id="KW-1185">Reference proteome</keyword>
<feature type="repeat" description="TPR" evidence="3">
    <location>
        <begin position="35"/>
        <end position="68"/>
    </location>
</feature>
<name>A0A6I6LBJ2_9SPHN</name>
<keyword evidence="1" id="KW-0677">Repeat</keyword>
<dbReference type="Proteomes" id="UP000428803">
    <property type="component" value="Chromosome"/>
</dbReference>
<feature type="region of interest" description="Disordered" evidence="4">
    <location>
        <begin position="156"/>
        <end position="176"/>
    </location>
</feature>
<keyword evidence="2 3" id="KW-0802">TPR repeat</keyword>
<accession>A0A6I6LBJ2</accession>
<keyword evidence="5" id="KW-0732">Signal</keyword>
<evidence type="ECO:0000256" key="2">
    <source>
        <dbReference type="ARBA" id="ARBA00022803"/>
    </source>
</evidence>
<evidence type="ECO:0000256" key="4">
    <source>
        <dbReference type="SAM" id="MobiDB-lite"/>
    </source>
</evidence>
<evidence type="ECO:0000256" key="1">
    <source>
        <dbReference type="ARBA" id="ARBA00022737"/>
    </source>
</evidence>
<dbReference type="AlphaFoldDB" id="A0A6I6LBJ2"/>
<organism evidence="6 7">
    <name type="scientific">Sphingorhabdus lacus</name>
    <dbReference type="NCBI Taxonomy" id="392610"/>
    <lineage>
        <taxon>Bacteria</taxon>
        <taxon>Pseudomonadati</taxon>
        <taxon>Pseudomonadota</taxon>
        <taxon>Alphaproteobacteria</taxon>
        <taxon>Sphingomonadales</taxon>
        <taxon>Sphingomonadaceae</taxon>
        <taxon>Sphingorhabdus</taxon>
    </lineage>
</organism>